<reference evidence="2" key="1">
    <citation type="submission" date="2016-10" db="EMBL/GenBank/DDBJ databases">
        <authorList>
            <person name="Varghese N."/>
            <person name="Submissions S."/>
        </authorList>
    </citation>
    <scope>NUCLEOTIDE SEQUENCE [LARGE SCALE GENOMIC DNA]</scope>
    <source>
        <strain evidence="2">CGMCC 4.7047</strain>
    </source>
</reference>
<dbReference type="RefSeq" id="WP_093843296.1">
    <property type="nucleotide sequence ID" value="NZ_CP054938.1"/>
</dbReference>
<dbReference type="Pfam" id="PF10604">
    <property type="entry name" value="Polyketide_cyc2"/>
    <property type="match status" value="1"/>
</dbReference>
<gene>
    <name evidence="1" type="ORF">SAMN05444716_104666</name>
</gene>
<protein>
    <submittedName>
        <fullName evidence="1">Polyketide cyclase / dehydrase and lipid transport</fullName>
    </submittedName>
</protein>
<evidence type="ECO:0000313" key="2">
    <source>
        <dbReference type="Proteomes" id="UP000198873"/>
    </source>
</evidence>
<dbReference type="STRING" id="1176198.SAMN05444716_104666"/>
<dbReference type="SUPFAM" id="SSF55961">
    <property type="entry name" value="Bet v1-like"/>
    <property type="match status" value="1"/>
</dbReference>
<dbReference type="AlphaFoldDB" id="A0A1I6THV3"/>
<accession>A0A1I6THV3</accession>
<dbReference type="Proteomes" id="UP000198873">
    <property type="component" value="Unassembled WGS sequence"/>
</dbReference>
<dbReference type="InterPro" id="IPR019587">
    <property type="entry name" value="Polyketide_cyclase/dehydratase"/>
</dbReference>
<evidence type="ECO:0000313" key="1">
    <source>
        <dbReference type="EMBL" id="SFS88736.1"/>
    </source>
</evidence>
<sequence>MESLHLSTRIERPADEVYAYAGDPAQLPAWAAGLGGSIELVDGRWIAASSPMGRVEVTFAPRNPYGVLDHEVRLPGGETVYNPLRVIPDGPDACEVVFTVRQRAGESEADFRRDAAAVEKDLATLKRLLERG</sequence>
<dbReference type="EMBL" id="FPAB01000004">
    <property type="protein sequence ID" value="SFS88736.1"/>
    <property type="molecule type" value="Genomic_DNA"/>
</dbReference>
<keyword evidence="2" id="KW-1185">Reference proteome</keyword>
<proteinExistence type="predicted"/>
<organism evidence="1 2">
    <name type="scientific">Streptomyces harbinensis</name>
    <dbReference type="NCBI Taxonomy" id="1176198"/>
    <lineage>
        <taxon>Bacteria</taxon>
        <taxon>Bacillati</taxon>
        <taxon>Actinomycetota</taxon>
        <taxon>Actinomycetes</taxon>
        <taxon>Kitasatosporales</taxon>
        <taxon>Streptomycetaceae</taxon>
        <taxon>Streptomyces</taxon>
    </lineage>
</organism>
<name>A0A1I6THV3_9ACTN</name>
<dbReference type="InterPro" id="IPR023393">
    <property type="entry name" value="START-like_dom_sf"/>
</dbReference>
<dbReference type="Gene3D" id="3.30.530.20">
    <property type="match status" value="1"/>
</dbReference>